<dbReference type="InterPro" id="IPR017853">
    <property type="entry name" value="GH"/>
</dbReference>
<keyword evidence="6" id="KW-0472">Membrane</keyword>
<evidence type="ECO:0000256" key="6">
    <source>
        <dbReference type="SAM" id="Phobius"/>
    </source>
</evidence>
<dbReference type="GO" id="GO:0004674">
    <property type="term" value="F:protein serine/threonine kinase activity"/>
    <property type="evidence" value="ECO:0007669"/>
    <property type="project" value="UniProtKB-KW"/>
</dbReference>
<dbReference type="GO" id="GO:0016787">
    <property type="term" value="F:hydrolase activity"/>
    <property type="evidence" value="ECO:0007669"/>
    <property type="project" value="UniProtKB-KW"/>
</dbReference>
<evidence type="ECO:0000256" key="2">
    <source>
        <dbReference type="ARBA" id="ARBA00022679"/>
    </source>
</evidence>
<keyword evidence="6" id="KW-0812">Transmembrane</keyword>
<reference evidence="8 10" key="2">
    <citation type="journal article" date="2014" name="BMC Genomics">
        <title>An improved genome release (version Mt4.0) for the model legume Medicago truncatula.</title>
        <authorList>
            <person name="Tang H."/>
            <person name="Krishnakumar V."/>
            <person name="Bidwell S."/>
            <person name="Rosen B."/>
            <person name="Chan A."/>
            <person name="Zhou S."/>
            <person name="Gentzbittel L."/>
            <person name="Childs K.L."/>
            <person name="Yandell M."/>
            <person name="Gundlach H."/>
            <person name="Mayer K.F."/>
            <person name="Schwartz D.C."/>
            <person name="Town C.D."/>
        </authorList>
    </citation>
    <scope>GENOME REANNOTATION</scope>
    <source>
        <strain evidence="8">A17</strain>
        <strain evidence="9 10">cv. Jemalong A17</strain>
    </source>
</reference>
<dbReference type="PANTHER" id="PTHR27002">
    <property type="entry name" value="RECEPTOR-LIKE SERINE/THREONINE-PROTEIN KINASE SD1-8"/>
    <property type="match status" value="1"/>
</dbReference>
<dbReference type="Gene3D" id="3.20.20.80">
    <property type="entry name" value="Glycosidases"/>
    <property type="match status" value="1"/>
</dbReference>
<name>A0A072UDM6_MEDTR</name>
<evidence type="ECO:0000256" key="3">
    <source>
        <dbReference type="ARBA" id="ARBA00022741"/>
    </source>
</evidence>
<reference evidence="9" key="3">
    <citation type="submission" date="2015-04" db="UniProtKB">
        <authorList>
            <consortium name="EnsemblPlants"/>
        </authorList>
    </citation>
    <scope>IDENTIFICATION</scope>
    <source>
        <strain evidence="9">cv. Jemalong A17</strain>
    </source>
</reference>
<evidence type="ECO:0000313" key="8">
    <source>
        <dbReference type="EMBL" id="KEH23910.1"/>
    </source>
</evidence>
<dbReference type="GO" id="GO:0005975">
    <property type="term" value="P:carbohydrate metabolic process"/>
    <property type="evidence" value="ECO:0007669"/>
    <property type="project" value="InterPro"/>
</dbReference>
<keyword evidence="5" id="KW-0067">ATP-binding</keyword>
<dbReference type="InterPro" id="IPR011009">
    <property type="entry name" value="Kinase-like_dom_sf"/>
</dbReference>
<dbReference type="SUPFAM" id="SSF51445">
    <property type="entry name" value="(Trans)glycosidases"/>
    <property type="match status" value="1"/>
</dbReference>
<evidence type="ECO:0000313" key="10">
    <source>
        <dbReference type="Proteomes" id="UP000002051"/>
    </source>
</evidence>
<keyword evidence="6" id="KW-1133">Transmembrane helix</keyword>
<dbReference type="Gene3D" id="3.30.200.20">
    <property type="entry name" value="Phosphorylase Kinase, domain 1"/>
    <property type="match status" value="1"/>
</dbReference>
<keyword evidence="1" id="KW-0723">Serine/threonine-protein kinase</keyword>
<dbReference type="EnsemblPlants" id="KEH23910">
    <property type="protein sequence ID" value="KEH23910"/>
    <property type="gene ID" value="MTR_7g096730"/>
</dbReference>
<dbReference type="SUPFAM" id="SSF56112">
    <property type="entry name" value="Protein kinase-like (PK-like)"/>
    <property type="match status" value="1"/>
</dbReference>
<keyword evidence="3" id="KW-0547">Nucleotide-binding</keyword>
<dbReference type="HOGENOM" id="CLU_1392093_0_0_1"/>
<feature type="transmembrane region" description="Helical" evidence="6">
    <location>
        <begin position="95"/>
        <end position="117"/>
    </location>
</feature>
<dbReference type="STRING" id="3880.A0A072UDM6"/>
<keyword evidence="8" id="KW-0378">Hydrolase</keyword>
<feature type="domain" description="GH18" evidence="7">
    <location>
        <begin position="1"/>
        <end position="89"/>
    </location>
</feature>
<proteinExistence type="predicted"/>
<protein>
    <submittedName>
        <fullName evidence="8">Glycoside hydrolase family 18 protein</fullName>
    </submittedName>
</protein>
<keyword evidence="4" id="KW-0418">Kinase</keyword>
<evidence type="ECO:0000256" key="5">
    <source>
        <dbReference type="ARBA" id="ARBA00022840"/>
    </source>
</evidence>
<evidence type="ECO:0000256" key="1">
    <source>
        <dbReference type="ARBA" id="ARBA00022527"/>
    </source>
</evidence>
<gene>
    <name evidence="8" type="ordered locus">MTR_7g096730</name>
</gene>
<dbReference type="EMBL" id="CM001223">
    <property type="protein sequence ID" value="KEH23910.1"/>
    <property type="molecule type" value="Genomic_DNA"/>
</dbReference>
<dbReference type="InterPro" id="IPR001223">
    <property type="entry name" value="Glyco_hydro18_cat"/>
</dbReference>
<reference evidence="8 10" key="1">
    <citation type="journal article" date="2011" name="Nature">
        <title>The Medicago genome provides insight into the evolution of rhizobial symbioses.</title>
        <authorList>
            <person name="Young N.D."/>
            <person name="Debelle F."/>
            <person name="Oldroyd G.E."/>
            <person name="Geurts R."/>
            <person name="Cannon S.B."/>
            <person name="Udvardi M.K."/>
            <person name="Benedito V.A."/>
            <person name="Mayer K.F."/>
            <person name="Gouzy J."/>
            <person name="Schoof H."/>
            <person name="Van de Peer Y."/>
            <person name="Proost S."/>
            <person name="Cook D.R."/>
            <person name="Meyers B.C."/>
            <person name="Spannagl M."/>
            <person name="Cheung F."/>
            <person name="De Mita S."/>
            <person name="Krishnakumar V."/>
            <person name="Gundlach H."/>
            <person name="Zhou S."/>
            <person name="Mudge J."/>
            <person name="Bharti A.K."/>
            <person name="Murray J.D."/>
            <person name="Naoumkina M.A."/>
            <person name="Rosen B."/>
            <person name="Silverstein K.A."/>
            <person name="Tang H."/>
            <person name="Rombauts S."/>
            <person name="Zhao P.X."/>
            <person name="Zhou P."/>
            <person name="Barbe V."/>
            <person name="Bardou P."/>
            <person name="Bechner M."/>
            <person name="Bellec A."/>
            <person name="Berger A."/>
            <person name="Berges H."/>
            <person name="Bidwell S."/>
            <person name="Bisseling T."/>
            <person name="Choisne N."/>
            <person name="Couloux A."/>
            <person name="Denny R."/>
            <person name="Deshpande S."/>
            <person name="Dai X."/>
            <person name="Doyle J.J."/>
            <person name="Dudez A.M."/>
            <person name="Farmer A.D."/>
            <person name="Fouteau S."/>
            <person name="Franken C."/>
            <person name="Gibelin C."/>
            <person name="Gish J."/>
            <person name="Goldstein S."/>
            <person name="Gonzalez A.J."/>
            <person name="Green P.J."/>
            <person name="Hallab A."/>
            <person name="Hartog M."/>
            <person name="Hua A."/>
            <person name="Humphray S.J."/>
            <person name="Jeong D.H."/>
            <person name="Jing Y."/>
            <person name="Jocker A."/>
            <person name="Kenton S.M."/>
            <person name="Kim D.J."/>
            <person name="Klee K."/>
            <person name="Lai H."/>
            <person name="Lang C."/>
            <person name="Lin S."/>
            <person name="Macmil S.L."/>
            <person name="Magdelenat G."/>
            <person name="Matthews L."/>
            <person name="McCorrison J."/>
            <person name="Monaghan E.L."/>
            <person name="Mun J.H."/>
            <person name="Najar F.Z."/>
            <person name="Nicholson C."/>
            <person name="Noirot C."/>
            <person name="O'Bleness M."/>
            <person name="Paule C.R."/>
            <person name="Poulain J."/>
            <person name="Prion F."/>
            <person name="Qin B."/>
            <person name="Qu C."/>
            <person name="Retzel E.F."/>
            <person name="Riddle C."/>
            <person name="Sallet E."/>
            <person name="Samain S."/>
            <person name="Samson N."/>
            <person name="Sanders I."/>
            <person name="Saurat O."/>
            <person name="Scarpelli C."/>
            <person name="Schiex T."/>
            <person name="Segurens B."/>
            <person name="Severin A.J."/>
            <person name="Sherrier D.J."/>
            <person name="Shi R."/>
            <person name="Sims S."/>
            <person name="Singer S.R."/>
            <person name="Sinharoy S."/>
            <person name="Sterck L."/>
            <person name="Viollet A."/>
            <person name="Wang B.B."/>
            <person name="Wang K."/>
            <person name="Wang M."/>
            <person name="Wang X."/>
            <person name="Warfsmann J."/>
            <person name="Weissenbach J."/>
            <person name="White D.D."/>
            <person name="White J.D."/>
            <person name="Wiley G.B."/>
            <person name="Wincker P."/>
            <person name="Xing Y."/>
            <person name="Yang L."/>
            <person name="Yao Z."/>
            <person name="Ying F."/>
            <person name="Zhai J."/>
            <person name="Zhou L."/>
            <person name="Zuber A."/>
            <person name="Denarie J."/>
            <person name="Dixon R.A."/>
            <person name="May G.D."/>
            <person name="Schwartz D.C."/>
            <person name="Rogers J."/>
            <person name="Quetier F."/>
            <person name="Town C.D."/>
            <person name="Roe B.A."/>
        </authorList>
    </citation>
    <scope>NUCLEOTIDE SEQUENCE [LARGE SCALE GENOMIC DNA]</scope>
    <source>
        <strain evidence="8">A17</strain>
        <strain evidence="9 10">cv. Jemalong A17</strain>
    </source>
</reference>
<dbReference type="GO" id="GO:0005524">
    <property type="term" value="F:ATP binding"/>
    <property type="evidence" value="ECO:0007669"/>
    <property type="project" value="UniProtKB-KW"/>
</dbReference>
<dbReference type="PROSITE" id="PS51910">
    <property type="entry name" value="GH18_2"/>
    <property type="match status" value="1"/>
</dbReference>
<dbReference type="AlphaFoldDB" id="A0A072UDM6"/>
<organism evidence="8 10">
    <name type="scientific">Medicago truncatula</name>
    <name type="common">Barrel medic</name>
    <name type="synonym">Medicago tribuloides</name>
    <dbReference type="NCBI Taxonomy" id="3880"/>
    <lineage>
        <taxon>Eukaryota</taxon>
        <taxon>Viridiplantae</taxon>
        <taxon>Streptophyta</taxon>
        <taxon>Embryophyta</taxon>
        <taxon>Tracheophyta</taxon>
        <taxon>Spermatophyta</taxon>
        <taxon>Magnoliopsida</taxon>
        <taxon>eudicotyledons</taxon>
        <taxon>Gunneridae</taxon>
        <taxon>Pentapetalae</taxon>
        <taxon>rosids</taxon>
        <taxon>fabids</taxon>
        <taxon>Fabales</taxon>
        <taxon>Fabaceae</taxon>
        <taxon>Papilionoideae</taxon>
        <taxon>50 kb inversion clade</taxon>
        <taxon>NPAAA clade</taxon>
        <taxon>Hologalegina</taxon>
        <taxon>IRL clade</taxon>
        <taxon>Trifolieae</taxon>
        <taxon>Medicago</taxon>
    </lineage>
</organism>
<accession>A0A072UDM6</accession>
<evidence type="ECO:0000313" key="9">
    <source>
        <dbReference type="EnsemblPlants" id="KEH23910"/>
    </source>
</evidence>
<evidence type="ECO:0000256" key="4">
    <source>
        <dbReference type="ARBA" id="ARBA00022777"/>
    </source>
</evidence>
<keyword evidence="10" id="KW-1185">Reference proteome</keyword>
<dbReference type="Proteomes" id="UP000002051">
    <property type="component" value="Unassembled WGS sequence"/>
</dbReference>
<evidence type="ECO:0000259" key="7">
    <source>
        <dbReference type="PROSITE" id="PS51910"/>
    </source>
</evidence>
<keyword evidence="2" id="KW-0808">Transferase</keyword>
<sequence length="196" mass="21961">MDGSVAYKYMKSYIRSSGDGVVSCYNDAFVVNYFTVASTSTWVNFDDVEAIKEKVSYAKKNGLLGYSVFQVGNDDNWVLSTAAYEVNEDHHNRKWLIIVLVTTLTSTVLLGMVICYYHKGTVITITRMMYRLGIHLSAPDEDLNENGSDLIVFDYLTIKLATSYFSKENKVGEGGFGAVYKVTFGNSRVSEIFHAK</sequence>
<dbReference type="PANTHER" id="PTHR27002:SF559">
    <property type="entry name" value="CYSTEINE-RICH RLK (RECEPTOR-LIKE KINASE) PROTEIN"/>
    <property type="match status" value="1"/>
</dbReference>